<dbReference type="InterPro" id="IPR050595">
    <property type="entry name" value="Bact_response_regulator"/>
</dbReference>
<dbReference type="EMBL" id="CP053586">
    <property type="protein sequence ID" value="WNZ23847.1"/>
    <property type="molecule type" value="Genomic_DNA"/>
</dbReference>
<evidence type="ECO:0000256" key="2">
    <source>
        <dbReference type="PROSITE-ProRule" id="PRU00169"/>
    </source>
</evidence>
<dbReference type="CDD" id="cd00156">
    <property type="entry name" value="REC"/>
    <property type="match status" value="1"/>
</dbReference>
<organism evidence="4">
    <name type="scientific">Leptolyngbya sp. NK1-12</name>
    <dbReference type="NCBI Taxonomy" id="2547451"/>
    <lineage>
        <taxon>Bacteria</taxon>
        <taxon>Bacillati</taxon>
        <taxon>Cyanobacteriota</taxon>
        <taxon>Cyanophyceae</taxon>
        <taxon>Leptolyngbyales</taxon>
        <taxon>Leptolyngbyaceae</taxon>
        <taxon>Leptolyngbya group</taxon>
        <taxon>Leptolyngbya</taxon>
    </lineage>
</organism>
<dbReference type="PANTHER" id="PTHR44591:SF3">
    <property type="entry name" value="RESPONSE REGULATORY DOMAIN-CONTAINING PROTEIN"/>
    <property type="match status" value="1"/>
</dbReference>
<dbReference type="InterPro" id="IPR001789">
    <property type="entry name" value="Sig_transdc_resp-reg_receiver"/>
</dbReference>
<protein>
    <submittedName>
        <fullName evidence="4">Response regulator</fullName>
    </submittedName>
</protein>
<dbReference type="RefSeq" id="WP_316429331.1">
    <property type="nucleotide sequence ID" value="NZ_CP053586.1"/>
</dbReference>
<sequence length="120" mass="14011">MITVLVIEDNLDFQKVLVTWLYLENFFVLTAENGAVGLQMIRIEQPDMVLCDLHMPILDGMSLLKLIRQEPKIANTFFFIMTAGCEDAAYQEAQRYRVDGWIDKSRIWERIPEIIAGRFR</sequence>
<gene>
    <name evidence="4" type="ORF">HJG54_13935</name>
</gene>
<dbReference type="PANTHER" id="PTHR44591">
    <property type="entry name" value="STRESS RESPONSE REGULATOR PROTEIN 1"/>
    <property type="match status" value="1"/>
</dbReference>
<dbReference type="AlphaFoldDB" id="A0AA96WUX7"/>
<accession>A0AA96WUX7</accession>
<name>A0AA96WUX7_9CYAN</name>
<dbReference type="InterPro" id="IPR011006">
    <property type="entry name" value="CheY-like_superfamily"/>
</dbReference>
<keyword evidence="1 2" id="KW-0597">Phosphoprotein</keyword>
<dbReference type="GO" id="GO:0000160">
    <property type="term" value="P:phosphorelay signal transduction system"/>
    <property type="evidence" value="ECO:0007669"/>
    <property type="project" value="InterPro"/>
</dbReference>
<feature type="modified residue" description="4-aspartylphosphate" evidence="2">
    <location>
        <position position="52"/>
    </location>
</feature>
<evidence type="ECO:0000313" key="4">
    <source>
        <dbReference type="EMBL" id="WNZ23847.1"/>
    </source>
</evidence>
<evidence type="ECO:0000256" key="1">
    <source>
        <dbReference type="ARBA" id="ARBA00022553"/>
    </source>
</evidence>
<feature type="domain" description="Response regulatory" evidence="3">
    <location>
        <begin position="3"/>
        <end position="119"/>
    </location>
</feature>
<dbReference type="Pfam" id="PF00072">
    <property type="entry name" value="Response_reg"/>
    <property type="match status" value="1"/>
</dbReference>
<dbReference type="SMART" id="SM00448">
    <property type="entry name" value="REC"/>
    <property type="match status" value="1"/>
</dbReference>
<dbReference type="Gene3D" id="3.40.50.2300">
    <property type="match status" value="1"/>
</dbReference>
<dbReference type="PROSITE" id="PS50110">
    <property type="entry name" value="RESPONSE_REGULATORY"/>
    <property type="match status" value="1"/>
</dbReference>
<evidence type="ECO:0000259" key="3">
    <source>
        <dbReference type="PROSITE" id="PS50110"/>
    </source>
</evidence>
<dbReference type="SUPFAM" id="SSF52172">
    <property type="entry name" value="CheY-like"/>
    <property type="match status" value="1"/>
</dbReference>
<reference evidence="4" key="1">
    <citation type="submission" date="2020-05" db="EMBL/GenBank/DDBJ databases">
        <authorList>
            <person name="Zhu T."/>
            <person name="Keshari N."/>
            <person name="Lu X."/>
        </authorList>
    </citation>
    <scope>NUCLEOTIDE SEQUENCE</scope>
    <source>
        <strain evidence="4">NK1-12</strain>
    </source>
</reference>
<proteinExistence type="predicted"/>